<protein>
    <recommendedName>
        <fullName evidence="2">FHA domain-containing protein</fullName>
    </recommendedName>
</protein>
<dbReference type="OrthoDB" id="5348546at2759"/>
<feature type="compositionally biased region" description="Polar residues" evidence="1">
    <location>
        <begin position="22"/>
        <end position="39"/>
    </location>
</feature>
<feature type="compositionally biased region" description="Basic and acidic residues" evidence="1">
    <location>
        <begin position="455"/>
        <end position="465"/>
    </location>
</feature>
<dbReference type="EMBL" id="AVOT02006091">
    <property type="protein sequence ID" value="MBW0480739.1"/>
    <property type="molecule type" value="Genomic_DNA"/>
</dbReference>
<evidence type="ECO:0000259" key="2">
    <source>
        <dbReference type="PROSITE" id="PS50006"/>
    </source>
</evidence>
<keyword evidence="4" id="KW-1185">Reference proteome</keyword>
<feature type="region of interest" description="Disordered" evidence="1">
    <location>
        <begin position="18"/>
        <end position="52"/>
    </location>
</feature>
<feature type="compositionally biased region" description="Low complexity" evidence="1">
    <location>
        <begin position="43"/>
        <end position="52"/>
    </location>
</feature>
<dbReference type="AlphaFoldDB" id="A0A9Q3CBA5"/>
<evidence type="ECO:0000313" key="3">
    <source>
        <dbReference type="EMBL" id="MBW0480739.1"/>
    </source>
</evidence>
<comment type="caution">
    <text evidence="3">The sequence shown here is derived from an EMBL/GenBank/DDBJ whole genome shotgun (WGS) entry which is preliminary data.</text>
</comment>
<feature type="region of interest" description="Disordered" evidence="1">
    <location>
        <begin position="82"/>
        <end position="107"/>
    </location>
</feature>
<proteinExistence type="predicted"/>
<dbReference type="InterPro" id="IPR000253">
    <property type="entry name" value="FHA_dom"/>
</dbReference>
<evidence type="ECO:0000256" key="1">
    <source>
        <dbReference type="SAM" id="MobiDB-lite"/>
    </source>
</evidence>
<dbReference type="Proteomes" id="UP000765509">
    <property type="component" value="Unassembled WGS sequence"/>
</dbReference>
<feature type="compositionally biased region" description="Basic residues" evidence="1">
    <location>
        <begin position="436"/>
        <end position="454"/>
    </location>
</feature>
<reference evidence="3" key="1">
    <citation type="submission" date="2021-03" db="EMBL/GenBank/DDBJ databases">
        <title>Draft genome sequence of rust myrtle Austropuccinia psidii MF-1, a brazilian biotype.</title>
        <authorList>
            <person name="Quecine M.C."/>
            <person name="Pachon D.M.R."/>
            <person name="Bonatelli M.L."/>
            <person name="Correr F.H."/>
            <person name="Franceschini L.M."/>
            <person name="Leite T.F."/>
            <person name="Margarido G.R.A."/>
            <person name="Almeida C.A."/>
            <person name="Ferrarezi J.A."/>
            <person name="Labate C.A."/>
        </authorList>
    </citation>
    <scope>NUCLEOTIDE SEQUENCE</scope>
    <source>
        <strain evidence="3">MF-1</strain>
    </source>
</reference>
<name>A0A9Q3CBA5_9BASI</name>
<sequence>MIKSLNSNSNLIQSISNNSLITPTSPKNQIDNHLNNFNKLHQPASSTASSPLSSKKISILNHSKISNSNLSINSISTQNINSINHQSNQSPHQINNNVNLSPNKKSKLSSNKSSLVIRIPIQPGHCLVFGRKPDLSSLSNDITPKSILSPICLPKSFTHASRTHCLCTLIAPPLGGLNIRIVVKGQNGLMVDGERFEQGSSAGVELERRDGEQIELGFYGGKKVECFVKLDDQSIHKFGPRSNHQTSNQPFSISNRINLSQIVTNQKSKRKKLNDSSQNPISSSSNNIQSDTKPFISPINNIKTPISNQIAQKSFFFGQSPIHPFSNSSSKLSNLSTSDQVRSFIESLNLDLIGLISSAIVFSPRATVSTTEVIRAALETQPSLAEAVLSTLPLASSSRSSPQIFDPIKSSNKNSELEIKNHRECLSAPLPSNYNHHLHHHRRRHHHQHNHHRDRSVEAKPTELDLKPFKKYDSEGDLDQSTAQIQASDDKIDKVINACRPVILEALQNNWRLDGLGMFGCVTNEGLKDASGEPLEALWYYQPQNDTDLERRNNLQPYVRHVRHTQTTSKQYFFKRVRGSGRRKT</sequence>
<feature type="region of interest" description="Disordered" evidence="1">
    <location>
        <begin position="430"/>
        <end position="465"/>
    </location>
</feature>
<feature type="compositionally biased region" description="Low complexity" evidence="1">
    <location>
        <begin position="275"/>
        <end position="291"/>
    </location>
</feature>
<accession>A0A9Q3CBA5</accession>
<organism evidence="3 4">
    <name type="scientific">Austropuccinia psidii MF-1</name>
    <dbReference type="NCBI Taxonomy" id="1389203"/>
    <lineage>
        <taxon>Eukaryota</taxon>
        <taxon>Fungi</taxon>
        <taxon>Dikarya</taxon>
        <taxon>Basidiomycota</taxon>
        <taxon>Pucciniomycotina</taxon>
        <taxon>Pucciniomycetes</taxon>
        <taxon>Pucciniales</taxon>
        <taxon>Sphaerophragmiaceae</taxon>
        <taxon>Austropuccinia</taxon>
    </lineage>
</organism>
<gene>
    <name evidence="3" type="ORF">O181_020454</name>
</gene>
<evidence type="ECO:0000313" key="4">
    <source>
        <dbReference type="Proteomes" id="UP000765509"/>
    </source>
</evidence>
<feature type="domain" description="FHA" evidence="2">
    <location>
        <begin position="127"/>
        <end position="196"/>
    </location>
</feature>
<feature type="region of interest" description="Disordered" evidence="1">
    <location>
        <begin position="265"/>
        <end position="294"/>
    </location>
</feature>
<dbReference type="PROSITE" id="PS50006">
    <property type="entry name" value="FHA_DOMAIN"/>
    <property type="match status" value="1"/>
</dbReference>